<evidence type="ECO:0000256" key="1">
    <source>
        <dbReference type="ARBA" id="ARBA00011073"/>
    </source>
</evidence>
<dbReference type="PROSITE" id="PS51892">
    <property type="entry name" value="SUBTILASE"/>
    <property type="match status" value="1"/>
</dbReference>
<evidence type="ECO:0000313" key="7">
    <source>
        <dbReference type="EMBL" id="RJF69153.1"/>
    </source>
</evidence>
<feature type="active site" description="Charge relay system" evidence="5">
    <location>
        <position position="347"/>
    </location>
</feature>
<dbReference type="PROSITE" id="PS00138">
    <property type="entry name" value="SUBTILASE_SER"/>
    <property type="match status" value="1"/>
</dbReference>
<dbReference type="InterPro" id="IPR000209">
    <property type="entry name" value="Peptidase_S8/S53_dom"/>
</dbReference>
<feature type="active site" description="Charge relay system" evidence="5">
    <location>
        <position position="146"/>
    </location>
</feature>
<dbReference type="GO" id="GO:0006508">
    <property type="term" value="P:proteolysis"/>
    <property type="evidence" value="ECO:0007669"/>
    <property type="project" value="UniProtKB-KW"/>
</dbReference>
<dbReference type="SUPFAM" id="SSF52743">
    <property type="entry name" value="Subtilisin-like"/>
    <property type="match status" value="1"/>
</dbReference>
<feature type="domain" description="Peptidase S8/S53" evidence="6">
    <location>
        <begin position="139"/>
        <end position="381"/>
    </location>
</feature>
<dbReference type="Pfam" id="PF00082">
    <property type="entry name" value="Peptidase_S8"/>
    <property type="match status" value="1"/>
</dbReference>
<gene>
    <name evidence="7" type="ORF">D3875_21270</name>
</gene>
<dbReference type="InterPro" id="IPR036852">
    <property type="entry name" value="Peptidase_S8/S53_dom_sf"/>
</dbReference>
<proteinExistence type="inferred from homology"/>
<comment type="similarity">
    <text evidence="1 5">Belongs to the peptidase S8 family.</text>
</comment>
<evidence type="ECO:0000256" key="5">
    <source>
        <dbReference type="PROSITE-ProRule" id="PRU01240"/>
    </source>
</evidence>
<evidence type="ECO:0000256" key="4">
    <source>
        <dbReference type="ARBA" id="ARBA00022825"/>
    </source>
</evidence>
<keyword evidence="8" id="KW-1185">Reference proteome</keyword>
<evidence type="ECO:0000256" key="3">
    <source>
        <dbReference type="ARBA" id="ARBA00022801"/>
    </source>
</evidence>
<dbReference type="AlphaFoldDB" id="A0A418V0D3"/>
<dbReference type="Gene3D" id="3.40.50.200">
    <property type="entry name" value="Peptidase S8/S53 domain"/>
    <property type="match status" value="1"/>
</dbReference>
<feature type="active site" description="Charge relay system" evidence="5">
    <location>
        <position position="180"/>
    </location>
</feature>
<dbReference type="InterPro" id="IPR050131">
    <property type="entry name" value="Peptidase_S8_subtilisin-like"/>
</dbReference>
<dbReference type="GO" id="GO:0004252">
    <property type="term" value="F:serine-type endopeptidase activity"/>
    <property type="evidence" value="ECO:0007669"/>
    <property type="project" value="UniProtKB-UniRule"/>
</dbReference>
<dbReference type="PANTHER" id="PTHR43806:SF11">
    <property type="entry name" value="CEREVISIN-RELATED"/>
    <property type="match status" value="1"/>
</dbReference>
<dbReference type="EMBL" id="QYUJ01000030">
    <property type="protein sequence ID" value="RJF69153.1"/>
    <property type="molecule type" value="Genomic_DNA"/>
</dbReference>
<dbReference type="InterPro" id="IPR015500">
    <property type="entry name" value="Peptidase_S8_subtilisin-rel"/>
</dbReference>
<evidence type="ECO:0000313" key="8">
    <source>
        <dbReference type="Proteomes" id="UP000286287"/>
    </source>
</evidence>
<keyword evidence="4 5" id="KW-0720">Serine protease</keyword>
<dbReference type="PRINTS" id="PR00723">
    <property type="entry name" value="SUBTILISIN"/>
</dbReference>
<dbReference type="Proteomes" id="UP000286287">
    <property type="component" value="Unassembled WGS sequence"/>
</dbReference>
<dbReference type="InterPro" id="IPR023828">
    <property type="entry name" value="Peptidase_S8_Ser-AS"/>
</dbReference>
<sequence length="402" mass="39914">MTSLSVTTTPTPAALTPATNWAAPHASGKLLIASPATMTAQGVAALQGLNVTTVTPGLQEVLTPAGKTDQAFAQELKEAGLQVQPDFLYQPLAVTNDPGFPGNAGLRVNGEPMTQTYLTRIQVPAAWDVLQKCSLSLSGALTAVLDSAVDTTHPELQGRVNANVSQVGTLSGSASHVYTHGTAAAGIIGATGNNGAGLSGIGQQQPLLLEEVMTSEGASTSDLAAALYDSVKRGAKVINISLGVPTNPGDKVLDQALSSAAGSAVLVAAAGNTKTDVYYPASHPAVIAVGAVGSSDDTLTWYSARPSAPGNRALDIVAPGGAGNSGSARDLLTLAPGGGYAAMAGTSFAAPQVAGVAALMRAANPGLSAAQTRALLLGKVNNAAGLPLLDARAAVTGAITGK</sequence>
<dbReference type="OrthoDB" id="5240330at2"/>
<accession>A0A418V0D3</accession>
<comment type="caution">
    <text evidence="7">The sequence shown here is derived from an EMBL/GenBank/DDBJ whole genome shotgun (WGS) entry which is preliminary data.</text>
</comment>
<organism evidence="7 8">
    <name type="scientific">Deinococcus cavernae</name>
    <dbReference type="NCBI Taxonomy" id="2320857"/>
    <lineage>
        <taxon>Bacteria</taxon>
        <taxon>Thermotogati</taxon>
        <taxon>Deinococcota</taxon>
        <taxon>Deinococci</taxon>
        <taxon>Deinococcales</taxon>
        <taxon>Deinococcaceae</taxon>
        <taxon>Deinococcus</taxon>
    </lineage>
</organism>
<evidence type="ECO:0000259" key="6">
    <source>
        <dbReference type="Pfam" id="PF00082"/>
    </source>
</evidence>
<reference evidence="7 8" key="1">
    <citation type="submission" date="2018-09" db="EMBL/GenBank/DDBJ databases">
        <authorList>
            <person name="Zhu H."/>
        </authorList>
    </citation>
    <scope>NUCLEOTIDE SEQUENCE [LARGE SCALE GENOMIC DNA]</scope>
    <source>
        <strain evidence="7 8">K2S05-167</strain>
    </source>
</reference>
<name>A0A418V0D3_9DEIO</name>
<protein>
    <submittedName>
        <fullName evidence="7">Peptidase S8</fullName>
    </submittedName>
</protein>
<dbReference type="PANTHER" id="PTHR43806">
    <property type="entry name" value="PEPTIDASE S8"/>
    <property type="match status" value="1"/>
</dbReference>
<keyword evidence="2 5" id="KW-0645">Protease</keyword>
<evidence type="ECO:0000256" key="2">
    <source>
        <dbReference type="ARBA" id="ARBA00022670"/>
    </source>
</evidence>
<keyword evidence="3 5" id="KW-0378">Hydrolase</keyword>